<dbReference type="AlphaFoldDB" id="A0A4R1HAW3"/>
<dbReference type="EMBL" id="SMFX01000001">
    <property type="protein sequence ID" value="TCK19104.1"/>
    <property type="molecule type" value="Genomic_DNA"/>
</dbReference>
<comment type="caution">
    <text evidence="1">The sequence shown here is derived from an EMBL/GenBank/DDBJ whole genome shotgun (WGS) entry which is preliminary data.</text>
</comment>
<proteinExistence type="predicted"/>
<reference evidence="1 2" key="1">
    <citation type="submission" date="2019-03" db="EMBL/GenBank/DDBJ databases">
        <title>Genomic Encyclopedia of Type Strains, Phase IV (KMG-IV): sequencing the most valuable type-strain genomes for metagenomic binning, comparative biology and taxonomic classification.</title>
        <authorList>
            <person name="Goeker M."/>
        </authorList>
    </citation>
    <scope>NUCLEOTIDE SEQUENCE [LARGE SCALE GENOMIC DNA]</scope>
    <source>
        <strain evidence="1 2">DSM 19610</strain>
    </source>
</reference>
<evidence type="ECO:0000313" key="2">
    <source>
        <dbReference type="Proteomes" id="UP000295707"/>
    </source>
</evidence>
<accession>A0A4R1HAW3</accession>
<keyword evidence="2" id="KW-1185">Reference proteome</keyword>
<name>A0A4R1HAW3_9GAMM</name>
<organism evidence="1 2">
    <name type="scientific">Thiogranum longum</name>
    <dbReference type="NCBI Taxonomy" id="1537524"/>
    <lineage>
        <taxon>Bacteria</taxon>
        <taxon>Pseudomonadati</taxon>
        <taxon>Pseudomonadota</taxon>
        <taxon>Gammaproteobacteria</taxon>
        <taxon>Chromatiales</taxon>
        <taxon>Ectothiorhodospiraceae</taxon>
        <taxon>Thiogranum</taxon>
    </lineage>
</organism>
<evidence type="ECO:0008006" key="3">
    <source>
        <dbReference type="Google" id="ProtNLM"/>
    </source>
</evidence>
<dbReference type="Proteomes" id="UP000295707">
    <property type="component" value="Unassembled WGS sequence"/>
</dbReference>
<evidence type="ECO:0000313" key="1">
    <source>
        <dbReference type="EMBL" id="TCK19104.1"/>
    </source>
</evidence>
<gene>
    <name evidence="1" type="ORF">DFR30_2398</name>
</gene>
<protein>
    <recommendedName>
        <fullName evidence="3">DUF1641 domain-containing protein</fullName>
    </recommendedName>
</protein>
<dbReference type="RefSeq" id="WP_243640733.1">
    <property type="nucleotide sequence ID" value="NZ_SMFX01000001.1"/>
</dbReference>
<sequence length="185" mass="20084">MVMLPEKDQQIIEAHTGLIHRVVIGCQNRDMVPDLDEILKQAEQNGWLQLVAAVRKILGGSRDTTILKNLDEEDAVIVGSILRGLQNPETLPDLGKGVNGAMAAPGLAAMIHGARTGNLETLQLLGNMAQQMMHAGGDMARLAGILRPLVQGNREPEELTEGMSEEGEKLVMGILAELEKMDQRH</sequence>